<gene>
    <name evidence="1" type="ORF">TH5_01755</name>
</gene>
<accession>A0A367UKD4</accession>
<dbReference type="RefSeq" id="WP_114120401.1">
    <property type="nucleotide sequence ID" value="NZ_JPWA01000001.1"/>
</dbReference>
<reference evidence="1 2" key="1">
    <citation type="submission" date="2014-07" db="EMBL/GenBank/DDBJ databases">
        <title>Draft genome sequence of Thalassospira xianhensis P-4 (MCCC 1A02616).</title>
        <authorList>
            <person name="Lai Q."/>
            <person name="Shao Z."/>
        </authorList>
    </citation>
    <scope>NUCLEOTIDE SEQUENCE [LARGE SCALE GENOMIC DNA]</scope>
    <source>
        <strain evidence="1 2">MCCC 1A02616</strain>
    </source>
</reference>
<comment type="caution">
    <text evidence="1">The sequence shown here is derived from an EMBL/GenBank/DDBJ whole genome shotgun (WGS) entry which is preliminary data.</text>
</comment>
<sequence>MRHASLYEIFEDAIATQGWSDNSQRVVLQRYIENQQSEAAFDDHLLQHAREVNQEHIVSSDGLEGYMGWRDRDMVRIMLEYIENQKSDDSFAVFLRQCEWINGKTFKADNGRELTQSEHGFVSGNILIDVDDLVSRDLEGVMELFAEKLVGNELLSDISYDVVGVEDGQIVMRITGDIQHILASRAENDVDGSFSP</sequence>
<name>A0A367UKD4_9PROT</name>
<dbReference type="EMBL" id="JPWA01000001">
    <property type="protein sequence ID" value="RCK07794.1"/>
    <property type="molecule type" value="Genomic_DNA"/>
</dbReference>
<dbReference type="AlphaFoldDB" id="A0A367UKD4"/>
<evidence type="ECO:0000313" key="2">
    <source>
        <dbReference type="Proteomes" id="UP000252419"/>
    </source>
</evidence>
<evidence type="ECO:0000313" key="1">
    <source>
        <dbReference type="EMBL" id="RCK07794.1"/>
    </source>
</evidence>
<protein>
    <submittedName>
        <fullName evidence="1">Uncharacterized protein</fullName>
    </submittedName>
</protein>
<proteinExistence type="predicted"/>
<keyword evidence="2" id="KW-1185">Reference proteome</keyword>
<dbReference type="Proteomes" id="UP000252419">
    <property type="component" value="Unassembled WGS sequence"/>
</dbReference>
<organism evidence="1 2">
    <name type="scientific">Thalassospira xianhensis MCCC 1A02616</name>
    <dbReference type="NCBI Taxonomy" id="1177929"/>
    <lineage>
        <taxon>Bacteria</taxon>
        <taxon>Pseudomonadati</taxon>
        <taxon>Pseudomonadota</taxon>
        <taxon>Alphaproteobacteria</taxon>
        <taxon>Rhodospirillales</taxon>
        <taxon>Thalassospiraceae</taxon>
        <taxon>Thalassospira</taxon>
    </lineage>
</organism>